<protein>
    <submittedName>
        <fullName evidence="3">YciI-like protein</fullName>
    </submittedName>
</protein>
<name>A0ABN2Z075_9ACTN</name>
<evidence type="ECO:0000259" key="2">
    <source>
        <dbReference type="Pfam" id="PF03795"/>
    </source>
</evidence>
<comment type="similarity">
    <text evidence="1">Belongs to the YciI family.</text>
</comment>
<evidence type="ECO:0000256" key="1">
    <source>
        <dbReference type="ARBA" id="ARBA00007689"/>
    </source>
</evidence>
<comment type="caution">
    <text evidence="3">The sequence shown here is derived from an EMBL/GenBank/DDBJ whole genome shotgun (WGS) entry which is preliminary data.</text>
</comment>
<reference evidence="3 4" key="1">
    <citation type="journal article" date="2019" name="Int. J. Syst. Evol. Microbiol.">
        <title>The Global Catalogue of Microorganisms (GCM) 10K type strain sequencing project: providing services to taxonomists for standard genome sequencing and annotation.</title>
        <authorList>
            <consortium name="The Broad Institute Genomics Platform"/>
            <consortium name="The Broad Institute Genome Sequencing Center for Infectious Disease"/>
            <person name="Wu L."/>
            <person name="Ma J."/>
        </authorList>
    </citation>
    <scope>NUCLEOTIDE SEQUENCE [LARGE SCALE GENOMIC DNA]</scope>
    <source>
        <strain evidence="3 4">JCM 15481</strain>
    </source>
</reference>
<sequence>MSYYVLDYAYVDDYLERRDAHRQAHLDLIRECHRRGDILMAGAMTEAPPRGLIVWQTDDPAPAEEFVRKDPYVANGLVDSWSIRPWRVVDL</sequence>
<dbReference type="Gene3D" id="3.30.70.1060">
    <property type="entry name" value="Dimeric alpha+beta barrel"/>
    <property type="match status" value="1"/>
</dbReference>
<proteinExistence type="inferred from homology"/>
<dbReference type="InterPro" id="IPR005545">
    <property type="entry name" value="YCII"/>
</dbReference>
<dbReference type="Pfam" id="PF03795">
    <property type="entry name" value="YCII"/>
    <property type="match status" value="1"/>
</dbReference>
<keyword evidence="4" id="KW-1185">Reference proteome</keyword>
<dbReference type="EMBL" id="BAAAPF010000162">
    <property type="protein sequence ID" value="GAA2134778.1"/>
    <property type="molecule type" value="Genomic_DNA"/>
</dbReference>
<feature type="domain" description="YCII-related" evidence="2">
    <location>
        <begin position="2"/>
        <end position="87"/>
    </location>
</feature>
<dbReference type="PANTHER" id="PTHR33606">
    <property type="entry name" value="PROTEIN YCII"/>
    <property type="match status" value="1"/>
</dbReference>
<dbReference type="SUPFAM" id="SSF54909">
    <property type="entry name" value="Dimeric alpha+beta barrel"/>
    <property type="match status" value="1"/>
</dbReference>
<gene>
    <name evidence="3" type="ORF">GCM10009802_43390</name>
</gene>
<dbReference type="Proteomes" id="UP001500443">
    <property type="component" value="Unassembled WGS sequence"/>
</dbReference>
<accession>A0ABN2Z075</accession>
<organism evidence="3 4">
    <name type="scientific">Streptomyces synnematoformans</name>
    <dbReference type="NCBI Taxonomy" id="415721"/>
    <lineage>
        <taxon>Bacteria</taxon>
        <taxon>Bacillati</taxon>
        <taxon>Actinomycetota</taxon>
        <taxon>Actinomycetes</taxon>
        <taxon>Kitasatosporales</taxon>
        <taxon>Streptomycetaceae</taxon>
        <taxon>Streptomyces</taxon>
    </lineage>
</organism>
<evidence type="ECO:0000313" key="4">
    <source>
        <dbReference type="Proteomes" id="UP001500443"/>
    </source>
</evidence>
<dbReference type="InterPro" id="IPR051807">
    <property type="entry name" value="Sec-metab_biosynth-assoc"/>
</dbReference>
<dbReference type="PANTHER" id="PTHR33606:SF3">
    <property type="entry name" value="PROTEIN YCII"/>
    <property type="match status" value="1"/>
</dbReference>
<evidence type="ECO:0000313" key="3">
    <source>
        <dbReference type="EMBL" id="GAA2134778.1"/>
    </source>
</evidence>
<dbReference type="InterPro" id="IPR011008">
    <property type="entry name" value="Dimeric_a/b-barrel"/>
</dbReference>
<dbReference type="RefSeq" id="WP_027754031.1">
    <property type="nucleotide sequence ID" value="NZ_BAAAPF010000162.1"/>
</dbReference>